<organism evidence="3 4">
    <name type="scientific">Gemmatirosa kalamazoonensis</name>
    <dbReference type="NCBI Taxonomy" id="861299"/>
    <lineage>
        <taxon>Bacteria</taxon>
        <taxon>Pseudomonadati</taxon>
        <taxon>Gemmatimonadota</taxon>
        <taxon>Gemmatimonadia</taxon>
        <taxon>Gemmatimonadales</taxon>
        <taxon>Gemmatimonadaceae</taxon>
        <taxon>Gemmatirosa</taxon>
    </lineage>
</organism>
<keyword evidence="4" id="KW-1185">Reference proteome</keyword>
<dbReference type="SUPFAM" id="SSF52402">
    <property type="entry name" value="Adenine nucleotide alpha hydrolases-like"/>
    <property type="match status" value="1"/>
</dbReference>
<comment type="similarity">
    <text evidence="1">Belongs to the universal stress protein A family.</text>
</comment>
<dbReference type="FunCoup" id="W0RLE1">
    <property type="interactions" value="153"/>
</dbReference>
<dbReference type="PANTHER" id="PTHR46268">
    <property type="entry name" value="STRESS RESPONSE PROTEIN NHAX"/>
    <property type="match status" value="1"/>
</dbReference>
<dbReference type="KEGG" id="gba:J421_4362"/>
<dbReference type="HOGENOM" id="CLU_049301_11_0_0"/>
<dbReference type="CDD" id="cd00293">
    <property type="entry name" value="USP-like"/>
    <property type="match status" value="1"/>
</dbReference>
<dbReference type="eggNOG" id="COG0589">
    <property type="taxonomic scope" value="Bacteria"/>
</dbReference>
<dbReference type="RefSeq" id="WP_025413332.1">
    <property type="nucleotide sequence ID" value="NZ_CP007128.1"/>
</dbReference>
<evidence type="ECO:0000313" key="3">
    <source>
        <dbReference type="EMBL" id="AHG91899.1"/>
    </source>
</evidence>
<evidence type="ECO:0000313" key="4">
    <source>
        <dbReference type="Proteomes" id="UP000019151"/>
    </source>
</evidence>
<evidence type="ECO:0000259" key="2">
    <source>
        <dbReference type="Pfam" id="PF00582"/>
    </source>
</evidence>
<dbReference type="Gene3D" id="3.40.50.620">
    <property type="entry name" value="HUPs"/>
    <property type="match status" value="1"/>
</dbReference>
<dbReference type="EMBL" id="CP007128">
    <property type="protein sequence ID" value="AHG91899.1"/>
    <property type="molecule type" value="Genomic_DNA"/>
</dbReference>
<reference evidence="3 4" key="1">
    <citation type="journal article" date="2014" name="Genome Announc.">
        <title>Genome Sequence and Methylome of Soil Bacterium Gemmatirosa kalamazoonensis KBS708T, a Member of the Rarely Cultivated Gemmatimonadetes Phylum.</title>
        <authorList>
            <person name="Debruyn J.M."/>
            <person name="Radosevich M."/>
            <person name="Wommack K.E."/>
            <person name="Polson S.W."/>
            <person name="Hauser L.J."/>
            <person name="Fawaz M.N."/>
            <person name="Korlach J."/>
            <person name="Tsai Y.C."/>
        </authorList>
    </citation>
    <scope>NUCLEOTIDE SEQUENCE [LARGE SCALE GENOMIC DNA]</scope>
    <source>
        <strain evidence="3 4">KBS708</strain>
    </source>
</reference>
<dbReference type="Proteomes" id="UP000019151">
    <property type="component" value="Chromosome"/>
</dbReference>
<accession>W0RLE1</accession>
<protein>
    <submittedName>
        <fullName evidence="3">UspA domain-containing protein</fullName>
    </submittedName>
</protein>
<dbReference type="InterPro" id="IPR014729">
    <property type="entry name" value="Rossmann-like_a/b/a_fold"/>
</dbReference>
<sequence length="150" mass="16366">MTVYARILVPLEHSPYDAAILEHIRPLARLCGSALVLIHVADGWAARNLKQLDLRESEEMQKDRAYLDQVCADLSRDGFDTDALLATGDPANEILAAVERERCDLIAMATHGHRLVGDIVYGSVANTVRHRASVPVLLVRGHAGAGVHRA</sequence>
<dbReference type="InterPro" id="IPR006015">
    <property type="entry name" value="Universal_stress_UspA"/>
</dbReference>
<gene>
    <name evidence="3" type="ORF">J421_4362</name>
</gene>
<dbReference type="STRING" id="861299.J421_4362"/>
<dbReference type="Pfam" id="PF00582">
    <property type="entry name" value="Usp"/>
    <property type="match status" value="1"/>
</dbReference>
<dbReference type="InterPro" id="IPR006016">
    <property type="entry name" value="UspA"/>
</dbReference>
<dbReference type="PANTHER" id="PTHR46268:SF15">
    <property type="entry name" value="UNIVERSAL STRESS PROTEIN HP_0031"/>
    <property type="match status" value="1"/>
</dbReference>
<feature type="domain" description="UspA" evidence="2">
    <location>
        <begin position="4"/>
        <end position="140"/>
    </location>
</feature>
<dbReference type="PRINTS" id="PR01438">
    <property type="entry name" value="UNVRSLSTRESS"/>
</dbReference>
<proteinExistence type="inferred from homology"/>
<evidence type="ECO:0000256" key="1">
    <source>
        <dbReference type="ARBA" id="ARBA00008791"/>
    </source>
</evidence>
<dbReference type="AlphaFoldDB" id="W0RLE1"/>
<dbReference type="InParanoid" id="W0RLE1"/>
<name>W0RLE1_9BACT</name>
<dbReference type="OrthoDB" id="9794782at2"/>